<feature type="compositionally biased region" description="Acidic residues" evidence="13">
    <location>
        <begin position="43"/>
        <end position="58"/>
    </location>
</feature>
<sequence>MAPRRRPIGASRRKRRDDDGEDEGSLAGDLEDDSLSEGSVDTNQDEDEADAEGSDNESEAAPATDLDKVNGGRVNGRELRQPQRHNPTPPGKPGLKATVSDTEAMLNGLKISGKNEEIRRDQVEDDREHQTGRTPSAPPTEPRRETLAAKKRREHDKYLKDRDQNPAFVPTRGSFFLHDKRTAETGSNGNRSSNKTKSRPYGLIVDGNSRRNSAKPDASEGQWTHDLHDTVAGDKPAAPKHSSPSTAPQPSTVPTAPRSSPPNRSFSSTTLVGNVPVVVFLPGMAQAKPFAGVPKNSIPVFLNIALPCAGISLCESLFPAKLLGISFLRLSVLSYLFLAPCGRTSKGTEAVAGVASMVDDAQATTVAPTPLVFSVVGPRLGYLSREMDIHPQQDLFTLDRPCFHPMLASRSFVFHLPRGLQWEFHPRGLQ</sequence>
<evidence type="ECO:0000256" key="6">
    <source>
        <dbReference type="ARBA" id="ARBA00022664"/>
    </source>
</evidence>
<keyword evidence="12" id="KW-0539">Nucleus</keyword>
<comment type="caution">
    <text evidence="15">The sequence shown here is derived from an EMBL/GenBank/DDBJ whole genome shotgun (WGS) entry which is preliminary data.</text>
</comment>
<dbReference type="GO" id="GO:0005737">
    <property type="term" value="C:cytoplasm"/>
    <property type="evidence" value="ECO:0007669"/>
    <property type="project" value="UniProtKB-SubCell"/>
</dbReference>
<feature type="compositionally biased region" description="Basic and acidic residues" evidence="13">
    <location>
        <begin position="65"/>
        <end position="81"/>
    </location>
</feature>
<dbReference type="EMBL" id="JAPQKO010000005">
    <property type="protein sequence ID" value="KAJ5162407.1"/>
    <property type="molecule type" value="Genomic_DNA"/>
</dbReference>
<evidence type="ECO:0000313" key="15">
    <source>
        <dbReference type="EMBL" id="KAJ5162407.1"/>
    </source>
</evidence>
<evidence type="ECO:0000256" key="8">
    <source>
        <dbReference type="ARBA" id="ARBA00022845"/>
    </source>
</evidence>
<feature type="compositionally biased region" description="Polar residues" evidence="13">
    <location>
        <begin position="184"/>
        <end position="195"/>
    </location>
</feature>
<feature type="compositionally biased region" description="Basic and acidic residues" evidence="13">
    <location>
        <begin position="223"/>
        <end position="232"/>
    </location>
</feature>
<evidence type="ECO:0000256" key="5">
    <source>
        <dbReference type="ARBA" id="ARBA00022490"/>
    </source>
</evidence>
<dbReference type="OrthoDB" id="5413466at2759"/>
<evidence type="ECO:0000313" key="16">
    <source>
        <dbReference type="Proteomes" id="UP001146351"/>
    </source>
</evidence>
<comment type="similarity">
    <text evidence="3">Belongs to the CASC3 family.</text>
</comment>
<feature type="compositionally biased region" description="Acidic residues" evidence="13">
    <location>
        <begin position="19"/>
        <end position="35"/>
    </location>
</feature>
<feature type="domain" description="Btz" evidence="14">
    <location>
        <begin position="122"/>
        <end position="251"/>
    </location>
</feature>
<dbReference type="GO" id="GO:0051028">
    <property type="term" value="P:mRNA transport"/>
    <property type="evidence" value="ECO:0007669"/>
    <property type="project" value="UniProtKB-KW"/>
</dbReference>
<feature type="compositionally biased region" description="Low complexity" evidence="13">
    <location>
        <begin position="257"/>
        <end position="267"/>
    </location>
</feature>
<evidence type="ECO:0000256" key="3">
    <source>
        <dbReference type="ARBA" id="ARBA00009548"/>
    </source>
</evidence>
<keyword evidence="8" id="KW-0810">Translation regulation</keyword>
<dbReference type="GO" id="GO:0006397">
    <property type="term" value="P:mRNA processing"/>
    <property type="evidence" value="ECO:0007669"/>
    <property type="project" value="UniProtKB-KW"/>
</dbReference>
<proteinExistence type="inferred from homology"/>
<dbReference type="GO" id="GO:0008380">
    <property type="term" value="P:RNA splicing"/>
    <property type="evidence" value="ECO:0007669"/>
    <property type="project" value="UniProtKB-KW"/>
</dbReference>
<evidence type="ECO:0000256" key="4">
    <source>
        <dbReference type="ARBA" id="ARBA00022448"/>
    </source>
</evidence>
<feature type="compositionally biased region" description="Basic and acidic residues" evidence="13">
    <location>
        <begin position="113"/>
        <end position="131"/>
    </location>
</feature>
<keyword evidence="6" id="KW-0507">mRNA processing</keyword>
<accession>A0A9W9LL71</accession>
<keyword evidence="9" id="KW-0694">RNA-binding</keyword>
<dbReference type="InterPro" id="IPR018545">
    <property type="entry name" value="Btz_dom"/>
</dbReference>
<keyword evidence="16" id="KW-1185">Reference proteome</keyword>
<evidence type="ECO:0000256" key="11">
    <source>
        <dbReference type="ARBA" id="ARBA00023187"/>
    </source>
</evidence>
<keyword evidence="5" id="KW-0963">Cytoplasm</keyword>
<feature type="region of interest" description="Disordered" evidence="13">
    <location>
        <begin position="1"/>
        <end position="267"/>
    </location>
</feature>
<dbReference type="GO" id="GO:0035145">
    <property type="term" value="C:exon-exon junction complex"/>
    <property type="evidence" value="ECO:0007669"/>
    <property type="project" value="InterPro"/>
</dbReference>
<reference evidence="15" key="1">
    <citation type="submission" date="2022-11" db="EMBL/GenBank/DDBJ databases">
        <authorList>
            <person name="Petersen C."/>
        </authorList>
    </citation>
    <scope>NUCLEOTIDE SEQUENCE</scope>
    <source>
        <strain evidence="15">IBT 21917</strain>
    </source>
</reference>
<comment type="subcellular location">
    <subcellularLocation>
        <location evidence="2">Cytoplasm</location>
    </subcellularLocation>
    <subcellularLocation>
        <location evidence="1">Nucleus</location>
    </subcellularLocation>
</comment>
<feature type="compositionally biased region" description="Basic residues" evidence="13">
    <location>
        <begin position="1"/>
        <end position="15"/>
    </location>
</feature>
<dbReference type="SMART" id="SM01044">
    <property type="entry name" value="Btz"/>
    <property type="match status" value="1"/>
</dbReference>
<reference evidence="15" key="2">
    <citation type="journal article" date="2023" name="IMA Fungus">
        <title>Comparative genomic study of the Penicillium genus elucidates a diverse pangenome and 15 lateral gene transfer events.</title>
        <authorList>
            <person name="Petersen C."/>
            <person name="Sorensen T."/>
            <person name="Nielsen M.R."/>
            <person name="Sondergaard T.E."/>
            <person name="Sorensen J.L."/>
            <person name="Fitzpatrick D.A."/>
            <person name="Frisvad J.C."/>
            <person name="Nielsen K.L."/>
        </authorList>
    </citation>
    <scope>NUCLEOTIDE SEQUENCE</scope>
    <source>
        <strain evidence="15">IBT 21917</strain>
    </source>
</reference>
<evidence type="ECO:0000256" key="7">
    <source>
        <dbReference type="ARBA" id="ARBA00022816"/>
    </source>
</evidence>
<dbReference type="Proteomes" id="UP001146351">
    <property type="component" value="Unassembled WGS sequence"/>
</dbReference>
<organism evidence="15 16">
    <name type="scientific">Penicillium capsulatum</name>
    <dbReference type="NCBI Taxonomy" id="69766"/>
    <lineage>
        <taxon>Eukaryota</taxon>
        <taxon>Fungi</taxon>
        <taxon>Dikarya</taxon>
        <taxon>Ascomycota</taxon>
        <taxon>Pezizomycotina</taxon>
        <taxon>Eurotiomycetes</taxon>
        <taxon>Eurotiomycetidae</taxon>
        <taxon>Eurotiales</taxon>
        <taxon>Aspergillaceae</taxon>
        <taxon>Penicillium</taxon>
    </lineage>
</organism>
<keyword evidence="11" id="KW-0508">mRNA splicing</keyword>
<dbReference type="GO" id="GO:0000184">
    <property type="term" value="P:nuclear-transcribed mRNA catabolic process, nonsense-mediated decay"/>
    <property type="evidence" value="ECO:0007669"/>
    <property type="project" value="UniProtKB-KW"/>
</dbReference>
<feature type="compositionally biased region" description="Basic and acidic residues" evidence="13">
    <location>
        <begin position="155"/>
        <end position="164"/>
    </location>
</feature>
<dbReference type="Pfam" id="PF09405">
    <property type="entry name" value="Btz"/>
    <property type="match status" value="1"/>
</dbReference>
<evidence type="ECO:0000259" key="14">
    <source>
        <dbReference type="SMART" id="SM01044"/>
    </source>
</evidence>
<dbReference type="AlphaFoldDB" id="A0A9W9LL71"/>
<name>A0A9W9LL71_9EURO</name>
<dbReference type="GO" id="GO:0003729">
    <property type="term" value="F:mRNA binding"/>
    <property type="evidence" value="ECO:0007669"/>
    <property type="project" value="InterPro"/>
</dbReference>
<keyword evidence="10" id="KW-0866">Nonsense-mediated mRNA decay</keyword>
<evidence type="ECO:0000256" key="2">
    <source>
        <dbReference type="ARBA" id="ARBA00004496"/>
    </source>
</evidence>
<keyword evidence="4" id="KW-0813">Transport</keyword>
<evidence type="ECO:0000256" key="10">
    <source>
        <dbReference type="ARBA" id="ARBA00023161"/>
    </source>
</evidence>
<evidence type="ECO:0000256" key="9">
    <source>
        <dbReference type="ARBA" id="ARBA00022884"/>
    </source>
</evidence>
<evidence type="ECO:0000256" key="12">
    <source>
        <dbReference type="ARBA" id="ARBA00023242"/>
    </source>
</evidence>
<dbReference type="GO" id="GO:0006417">
    <property type="term" value="P:regulation of translation"/>
    <property type="evidence" value="ECO:0007669"/>
    <property type="project" value="UniProtKB-KW"/>
</dbReference>
<gene>
    <name evidence="15" type="ORF">N7492_007799</name>
</gene>
<protein>
    <recommendedName>
        <fullName evidence="14">Btz domain-containing protein</fullName>
    </recommendedName>
</protein>
<keyword evidence="7" id="KW-0509">mRNA transport</keyword>
<evidence type="ECO:0000256" key="13">
    <source>
        <dbReference type="SAM" id="MobiDB-lite"/>
    </source>
</evidence>
<feature type="compositionally biased region" description="Polar residues" evidence="13">
    <location>
        <begin position="242"/>
        <end position="254"/>
    </location>
</feature>
<evidence type="ECO:0000256" key="1">
    <source>
        <dbReference type="ARBA" id="ARBA00004123"/>
    </source>
</evidence>